<keyword evidence="2" id="KW-1185">Reference proteome</keyword>
<proteinExistence type="predicted"/>
<dbReference type="AlphaFoldDB" id="R7ZL17"/>
<dbReference type="Proteomes" id="UP000013909">
    <property type="component" value="Unassembled WGS sequence"/>
</dbReference>
<comment type="caution">
    <text evidence="1">The sequence shown here is derived from an EMBL/GenBank/DDBJ whole genome shotgun (WGS) entry which is preliminary data.</text>
</comment>
<protein>
    <submittedName>
        <fullName evidence="1">Uncharacterized protein</fullName>
    </submittedName>
</protein>
<accession>R7ZL17</accession>
<organism evidence="1 2">
    <name type="scientific">Lunatimonas lonarensis</name>
    <dbReference type="NCBI Taxonomy" id="1232681"/>
    <lineage>
        <taxon>Bacteria</taxon>
        <taxon>Pseudomonadati</taxon>
        <taxon>Bacteroidota</taxon>
        <taxon>Cytophagia</taxon>
        <taxon>Cytophagales</taxon>
        <taxon>Cyclobacteriaceae</taxon>
    </lineage>
</organism>
<gene>
    <name evidence="1" type="ORF">ADIS_4835</name>
</gene>
<evidence type="ECO:0000313" key="2">
    <source>
        <dbReference type="Proteomes" id="UP000013909"/>
    </source>
</evidence>
<dbReference type="EMBL" id="AQHR01000126">
    <property type="protein sequence ID" value="EON74724.1"/>
    <property type="molecule type" value="Genomic_DNA"/>
</dbReference>
<evidence type="ECO:0000313" key="1">
    <source>
        <dbReference type="EMBL" id="EON74724.1"/>
    </source>
</evidence>
<sequence>MGRYHFCIACIAKGIGPPLVGEYKDQIGWCGLLRFFDILCFWLAGKAYRKKPTSNEVFTHGVEFFLSWLHR</sequence>
<reference evidence="1 2" key="1">
    <citation type="submission" date="2013-02" db="EMBL/GenBank/DDBJ databases">
        <title>A novel strain isolated from Lonar lake, Maharashtra, India.</title>
        <authorList>
            <person name="Singh A."/>
        </authorList>
    </citation>
    <scope>NUCLEOTIDE SEQUENCE [LARGE SCALE GENOMIC DNA]</scope>
    <source>
        <strain evidence="1 2">AK24</strain>
    </source>
</reference>
<name>R7ZL17_9BACT</name>